<sequence>MKLDSCLLSIFLYFWK</sequence>
<reference evidence="1" key="1">
    <citation type="submission" date="2014-05" db="EMBL/GenBank/DDBJ databases">
        <authorList>
            <person name="Chronopoulou M."/>
        </authorList>
    </citation>
    <scope>NUCLEOTIDE SEQUENCE</scope>
    <source>
        <tissue evidence="1">Whole organism</tissue>
    </source>
</reference>
<evidence type="ECO:0000313" key="1">
    <source>
        <dbReference type="EMBL" id="CDW25828.1"/>
    </source>
</evidence>
<name>A0A0K2TIF5_LEPSM</name>
<protein>
    <submittedName>
        <fullName evidence="1">Uncharacterized protein</fullName>
    </submittedName>
</protein>
<organism evidence="1">
    <name type="scientific">Lepeophtheirus salmonis</name>
    <name type="common">Salmon louse</name>
    <name type="synonym">Caligus salmonis</name>
    <dbReference type="NCBI Taxonomy" id="72036"/>
    <lineage>
        <taxon>Eukaryota</taxon>
        <taxon>Metazoa</taxon>
        <taxon>Ecdysozoa</taxon>
        <taxon>Arthropoda</taxon>
        <taxon>Crustacea</taxon>
        <taxon>Multicrustacea</taxon>
        <taxon>Hexanauplia</taxon>
        <taxon>Copepoda</taxon>
        <taxon>Siphonostomatoida</taxon>
        <taxon>Caligidae</taxon>
        <taxon>Lepeophtheirus</taxon>
    </lineage>
</organism>
<proteinExistence type="predicted"/>
<accession>A0A0K2TIF5</accession>
<dbReference type="EMBL" id="HACA01008467">
    <property type="protein sequence ID" value="CDW25828.1"/>
    <property type="molecule type" value="Transcribed_RNA"/>
</dbReference>
<dbReference type="AlphaFoldDB" id="A0A0K2TIF5"/>